<evidence type="ECO:0000256" key="1">
    <source>
        <dbReference type="SAM" id="MobiDB-lite"/>
    </source>
</evidence>
<accession>A0A8X6NZX4</accession>
<reference evidence="2" key="1">
    <citation type="submission" date="2020-08" db="EMBL/GenBank/DDBJ databases">
        <title>Multicomponent nature underlies the extraordinary mechanical properties of spider dragline silk.</title>
        <authorList>
            <person name="Kono N."/>
            <person name="Nakamura H."/>
            <person name="Mori M."/>
            <person name="Yoshida Y."/>
            <person name="Ohtoshi R."/>
            <person name="Malay A.D."/>
            <person name="Moran D.A.P."/>
            <person name="Tomita M."/>
            <person name="Numata K."/>
            <person name="Arakawa K."/>
        </authorList>
    </citation>
    <scope>NUCLEOTIDE SEQUENCE</scope>
</reference>
<dbReference type="EMBL" id="BMAW01109703">
    <property type="protein sequence ID" value="GFT39723.1"/>
    <property type="molecule type" value="Genomic_DNA"/>
</dbReference>
<evidence type="ECO:0000313" key="3">
    <source>
        <dbReference type="Proteomes" id="UP000887013"/>
    </source>
</evidence>
<dbReference type="AlphaFoldDB" id="A0A8X6NZX4"/>
<dbReference type="Proteomes" id="UP000887013">
    <property type="component" value="Unassembled WGS sequence"/>
</dbReference>
<evidence type="ECO:0000313" key="2">
    <source>
        <dbReference type="EMBL" id="GFT39723.1"/>
    </source>
</evidence>
<gene>
    <name evidence="2" type="ORF">NPIL_56221</name>
</gene>
<feature type="compositionally biased region" description="Basic and acidic residues" evidence="1">
    <location>
        <begin position="48"/>
        <end position="64"/>
    </location>
</feature>
<name>A0A8X6NZX4_NEPPI</name>
<proteinExistence type="predicted"/>
<keyword evidence="3" id="KW-1185">Reference proteome</keyword>
<sequence length="129" mass="14377">MDDTRVGYGSDLERDKAAVGTGADGICSRYVEHNRLHHQFPLRCNHSSQDRRLFPSAEGDHAEHGYGPPASGKVGRLGPHPHRRRTVRYSQHIQFPEVSVHLLCESPPGSLTDLLGADGDRHRQVLLRV</sequence>
<protein>
    <submittedName>
        <fullName evidence="2">Uncharacterized protein</fullName>
    </submittedName>
</protein>
<comment type="caution">
    <text evidence="2">The sequence shown here is derived from an EMBL/GenBank/DDBJ whole genome shotgun (WGS) entry which is preliminary data.</text>
</comment>
<feature type="region of interest" description="Disordered" evidence="1">
    <location>
        <begin position="47"/>
        <end position="82"/>
    </location>
</feature>
<organism evidence="2 3">
    <name type="scientific">Nephila pilipes</name>
    <name type="common">Giant wood spider</name>
    <name type="synonym">Nephila maculata</name>
    <dbReference type="NCBI Taxonomy" id="299642"/>
    <lineage>
        <taxon>Eukaryota</taxon>
        <taxon>Metazoa</taxon>
        <taxon>Ecdysozoa</taxon>
        <taxon>Arthropoda</taxon>
        <taxon>Chelicerata</taxon>
        <taxon>Arachnida</taxon>
        <taxon>Araneae</taxon>
        <taxon>Araneomorphae</taxon>
        <taxon>Entelegynae</taxon>
        <taxon>Araneoidea</taxon>
        <taxon>Nephilidae</taxon>
        <taxon>Nephila</taxon>
    </lineage>
</organism>